<comment type="caution">
    <text evidence="1">The sequence shown here is derived from an EMBL/GenBank/DDBJ whole genome shotgun (WGS) entry which is preliminary data.</text>
</comment>
<reference evidence="1 2" key="1">
    <citation type="submission" date="2020-03" db="EMBL/GenBank/DDBJ databases">
        <title>Alteromonas ponticola sp. nov., isolated from seawater.</title>
        <authorList>
            <person name="Yoon J.-H."/>
            <person name="Kim Y.-O."/>
        </authorList>
    </citation>
    <scope>NUCLEOTIDE SEQUENCE [LARGE SCALE GENOMIC DNA]</scope>
    <source>
        <strain evidence="1 2">MYP5</strain>
    </source>
</reference>
<dbReference type="Proteomes" id="UP000709336">
    <property type="component" value="Unassembled WGS sequence"/>
</dbReference>
<keyword evidence="2" id="KW-1185">Reference proteome</keyword>
<dbReference type="EMBL" id="JAATNW010000003">
    <property type="protein sequence ID" value="NMH59741.1"/>
    <property type="molecule type" value="Genomic_DNA"/>
</dbReference>
<dbReference type="RefSeq" id="WP_169210296.1">
    <property type="nucleotide sequence ID" value="NZ_JAATNW010000003.1"/>
</dbReference>
<protein>
    <submittedName>
        <fullName evidence="1">Uncharacterized protein</fullName>
    </submittedName>
</protein>
<accession>A0ABX1R1E7</accession>
<proteinExistence type="predicted"/>
<evidence type="ECO:0000313" key="1">
    <source>
        <dbReference type="EMBL" id="NMH59741.1"/>
    </source>
</evidence>
<name>A0ABX1R1E7_9ALTE</name>
<evidence type="ECO:0000313" key="2">
    <source>
        <dbReference type="Proteomes" id="UP000709336"/>
    </source>
</evidence>
<gene>
    <name evidence="1" type="ORF">HCJ96_06910</name>
</gene>
<sequence length="62" mass="7141">MQNTEKGWAAPSIMQHDESIQELTRYESASGLNCVIAMTKGNNEKSHFCWKNDRWVELKALN</sequence>
<organism evidence="1 2">
    <name type="scientific">Alteromonas ponticola</name>
    <dbReference type="NCBI Taxonomy" id="2720613"/>
    <lineage>
        <taxon>Bacteria</taxon>
        <taxon>Pseudomonadati</taxon>
        <taxon>Pseudomonadota</taxon>
        <taxon>Gammaproteobacteria</taxon>
        <taxon>Alteromonadales</taxon>
        <taxon>Alteromonadaceae</taxon>
        <taxon>Alteromonas/Salinimonas group</taxon>
        <taxon>Alteromonas</taxon>
    </lineage>
</organism>